<dbReference type="Proteomes" id="UP001628179">
    <property type="component" value="Unassembled WGS sequence"/>
</dbReference>
<name>A0ABQ0GSU2_9PEZI</name>
<reference evidence="3 4" key="1">
    <citation type="submission" date="2024-09" db="EMBL/GenBank/DDBJ databases">
        <title>Itraconazole resistance in Madurella fahalii resulting from another homologue of gene encoding cytochrome P450 14-alpha sterol demethylase (CYP51).</title>
        <authorList>
            <person name="Yoshioka I."/>
            <person name="Fahal A.H."/>
            <person name="Kaneko S."/>
            <person name="Yaguchi T."/>
        </authorList>
    </citation>
    <scope>NUCLEOTIDE SEQUENCE [LARGE SCALE GENOMIC DNA]</scope>
    <source>
        <strain evidence="3 4">IFM 68171</strain>
    </source>
</reference>
<keyword evidence="1" id="KW-0175">Coiled coil</keyword>
<evidence type="ECO:0000256" key="2">
    <source>
        <dbReference type="SAM" id="MobiDB-lite"/>
    </source>
</evidence>
<dbReference type="GeneID" id="98181758"/>
<feature type="coiled-coil region" evidence="1">
    <location>
        <begin position="338"/>
        <end position="457"/>
    </location>
</feature>
<organism evidence="3 4">
    <name type="scientific">Madurella fahalii</name>
    <dbReference type="NCBI Taxonomy" id="1157608"/>
    <lineage>
        <taxon>Eukaryota</taxon>
        <taxon>Fungi</taxon>
        <taxon>Dikarya</taxon>
        <taxon>Ascomycota</taxon>
        <taxon>Pezizomycotina</taxon>
        <taxon>Sordariomycetes</taxon>
        <taxon>Sordariomycetidae</taxon>
        <taxon>Sordariales</taxon>
        <taxon>Sordariales incertae sedis</taxon>
        <taxon>Madurella</taxon>
    </lineage>
</organism>
<evidence type="ECO:0000313" key="4">
    <source>
        <dbReference type="Proteomes" id="UP001628179"/>
    </source>
</evidence>
<feature type="region of interest" description="Disordered" evidence="2">
    <location>
        <begin position="1"/>
        <end position="110"/>
    </location>
</feature>
<gene>
    <name evidence="3" type="ORF">MFIFM68171_11016</name>
</gene>
<feature type="compositionally biased region" description="Polar residues" evidence="2">
    <location>
        <begin position="33"/>
        <end position="44"/>
    </location>
</feature>
<evidence type="ECO:0000256" key="1">
    <source>
        <dbReference type="SAM" id="Coils"/>
    </source>
</evidence>
<proteinExistence type="predicted"/>
<feature type="coiled-coil region" evidence="1">
    <location>
        <begin position="510"/>
        <end position="592"/>
    </location>
</feature>
<evidence type="ECO:0000313" key="3">
    <source>
        <dbReference type="EMBL" id="GAB1320806.1"/>
    </source>
</evidence>
<protein>
    <submittedName>
        <fullName evidence="3">Uncharacterized protein</fullName>
    </submittedName>
</protein>
<comment type="caution">
    <text evidence="3">The sequence shown here is derived from an EMBL/GenBank/DDBJ whole genome shotgun (WGS) entry which is preliminary data.</text>
</comment>
<sequence>MPPSQGKQGKLKKAVMSRVGLKMPKFSDRGSVNGRQQSPASSQLVPAGPPIGEDGLQATAPDGHDSDAQIQQDTGREKERPADAEHQSQRKGADQEQVSQSGSELSSELRQVQENAIATVLHDCSTLTISSVGDAESIHSRKSSDGEDRLAMVVYQGVDALDSVEAADTVPQPNPMNDLDPDRCRTPATLNGGRIVFQDASNIYGLIEEFLTEHKISKKAGYDWFTTLLDWTSELKGRRDAELADLGRGNAKLREKLREDAGEKKRLLNEVKLMTDVASKRDQELAQANLKLEYYSRDLNISKQKLRGMEESKHAIEKTLNQCQIELSATAGQSVVYKDELEKSKKELEVNRKVLQDVRVELETGQRHNNDLNSHIKTLSKNLENERRKHREEITQYSQLIESIEQERRDAEDAAAKEEVELNNVIQSTKRELATLNAAYERQKVEHAEAIQTLQAKHGGQIQELRKEHAEIIRMLQLEHDGLTRDLKGEHAEEMRRLRSQHSCQTQDLREEHSRKVEGLELQVTELKTSRDEEVKRLNDQILQENKAHREQLDKLQAEGDRKVKTEVEKAMKKQQQRIEALQGTIVGSQDRYYVQISDSAFVQLLESISQQITNLSAGVGRPSTHLFDKSLDPTNYLDQNPHERDRSWTIFVRSVCWSVILAGFFEFPLGFGCLGSLGEGFERLYHLYLLFSRPTSDGSWKLPSSLVVFANFLTGTSLEFPGDKATNVWRASFFDAFLKAVKANPNPMQQHEGSHTYPGMFKANVDRVVKALTDKLLRLSNRQLDSRVPAQIFKVVYDMGILSLQMGSQRAHVMLEPCESGDLVRAGDRFADEGGLTGVDTAVGLMMQPCMVRIGDGSNDTTSEHIIVKGRFISS</sequence>
<keyword evidence="4" id="KW-1185">Reference proteome</keyword>
<feature type="compositionally biased region" description="Polar residues" evidence="2">
    <location>
        <begin position="96"/>
        <end position="110"/>
    </location>
</feature>
<dbReference type="EMBL" id="BAAFSV010000006">
    <property type="protein sequence ID" value="GAB1320806.1"/>
    <property type="molecule type" value="Genomic_DNA"/>
</dbReference>
<accession>A0ABQ0GSU2</accession>
<feature type="compositionally biased region" description="Basic and acidic residues" evidence="2">
    <location>
        <begin position="74"/>
        <end position="94"/>
    </location>
</feature>
<dbReference type="RefSeq" id="XP_070922536.1">
    <property type="nucleotide sequence ID" value="XM_071066435.1"/>
</dbReference>